<evidence type="ECO:0000313" key="3">
    <source>
        <dbReference type="Proteomes" id="UP000887565"/>
    </source>
</evidence>
<accession>A0A915ILI3</accession>
<evidence type="ECO:0000259" key="2">
    <source>
        <dbReference type="PROSITE" id="PS51082"/>
    </source>
</evidence>
<dbReference type="Pfam" id="PF02205">
    <property type="entry name" value="WH2"/>
    <property type="match status" value="1"/>
</dbReference>
<dbReference type="GO" id="GO:0003779">
    <property type="term" value="F:actin binding"/>
    <property type="evidence" value="ECO:0007669"/>
    <property type="project" value="InterPro"/>
</dbReference>
<dbReference type="PROSITE" id="PS51082">
    <property type="entry name" value="WH2"/>
    <property type="match status" value="1"/>
</dbReference>
<reference evidence="4" key="1">
    <citation type="submission" date="2022-11" db="UniProtKB">
        <authorList>
            <consortium name="WormBaseParasite"/>
        </authorList>
    </citation>
    <scope>IDENTIFICATION</scope>
</reference>
<feature type="compositionally biased region" description="Polar residues" evidence="1">
    <location>
        <begin position="495"/>
        <end position="505"/>
    </location>
</feature>
<dbReference type="WBParaSite" id="nRc.2.0.1.t15042-RA">
    <property type="protein sequence ID" value="nRc.2.0.1.t15042-RA"/>
    <property type="gene ID" value="nRc.2.0.1.g15042"/>
</dbReference>
<evidence type="ECO:0000313" key="4">
    <source>
        <dbReference type="WBParaSite" id="nRc.2.0.1.t15042-RA"/>
    </source>
</evidence>
<feature type="region of interest" description="Disordered" evidence="1">
    <location>
        <begin position="421"/>
        <end position="441"/>
    </location>
</feature>
<dbReference type="InterPro" id="IPR003124">
    <property type="entry name" value="WH2_dom"/>
</dbReference>
<proteinExistence type="predicted"/>
<name>A0A915ILI3_ROMCU</name>
<dbReference type="Proteomes" id="UP000887565">
    <property type="component" value="Unplaced"/>
</dbReference>
<feature type="domain" description="WH2" evidence="2">
    <location>
        <begin position="105"/>
        <end position="123"/>
    </location>
</feature>
<sequence length="655" mass="72498">MSNRDFLLKDICDENFRTKLKRTVTNDRSAPLVKAEGEILKTFRTVEKIELRPDMIQQCDTTGPPAPPPPPPSFSLIEIKLHKSDGRTPMNVKKRAAVEIGGQPDRNALMEQIKGGKFKLKKVGNSPKEDQPREIVDQLQKDLQVQPAIEENESQKSVEEFDRAPNNVENAEKIGKIKISPLFQAKNEILTPKDKISIATNVDEKPKSPTKSMQIVAQMTKMLENSVKEPSPPIKNGRFFADVAVLGTNPESDAKFSPVDQELARSTIMNVLSKKMTSQDFIINQKSKYVADENSENSKTLRSADSVESLSSGSISLNSEFAESVDSKISSSNGSTTSTSKISALRMNFQQNGGRDEPSFFAHRTIGDSNFLSSKITPKNDISNKATSKFGATLSRMKSLEVLPTNNGVQKLKIYNNTINDERQEKSLSPPNRKIYDSNPIPFPKLGTLKSRFEYSSTSTLPGLSPTKSLGRAPILSQNSQLSNQSLSTKTLSNPSRQSSNNEENLYTATPIFVNLSKKSPISLAKNVSPDSGHSSPKNGHPVTAVVVETWRVKKDSLENNLFTGSDPLANGQRLGVSKRLENLYESKKNRTIETEGVQNVEIIGHQNGRSEDCGDEISTVLQKPLSELMQYQFQIDLCKNGTNDLIRLEKRVTN</sequence>
<feature type="region of interest" description="Disordered" evidence="1">
    <location>
        <begin position="478"/>
        <end position="505"/>
    </location>
</feature>
<organism evidence="3 4">
    <name type="scientific">Romanomermis culicivorax</name>
    <name type="common">Nematode worm</name>
    <dbReference type="NCBI Taxonomy" id="13658"/>
    <lineage>
        <taxon>Eukaryota</taxon>
        <taxon>Metazoa</taxon>
        <taxon>Ecdysozoa</taxon>
        <taxon>Nematoda</taxon>
        <taxon>Enoplea</taxon>
        <taxon>Dorylaimia</taxon>
        <taxon>Mermithida</taxon>
        <taxon>Mermithoidea</taxon>
        <taxon>Mermithidae</taxon>
        <taxon>Romanomermis</taxon>
    </lineage>
</organism>
<feature type="compositionally biased region" description="Low complexity" evidence="1">
    <location>
        <begin position="478"/>
        <end position="494"/>
    </location>
</feature>
<keyword evidence="3" id="KW-1185">Reference proteome</keyword>
<evidence type="ECO:0000256" key="1">
    <source>
        <dbReference type="SAM" id="MobiDB-lite"/>
    </source>
</evidence>
<dbReference type="SMART" id="SM00246">
    <property type="entry name" value="WH2"/>
    <property type="match status" value="2"/>
</dbReference>
<dbReference type="AlphaFoldDB" id="A0A915ILI3"/>
<protein>
    <submittedName>
        <fullName evidence="4">WH2 domain-containing protein</fullName>
    </submittedName>
</protein>